<proteinExistence type="predicted"/>
<reference evidence="2" key="2">
    <citation type="journal article" date="2015" name="Data Brief">
        <title>Shoot transcriptome of the giant reed, Arundo donax.</title>
        <authorList>
            <person name="Barrero R.A."/>
            <person name="Guerrero F.D."/>
            <person name="Moolhuijzen P."/>
            <person name="Goolsby J.A."/>
            <person name="Tidwell J."/>
            <person name="Bellgard S.E."/>
            <person name="Bellgard M.I."/>
        </authorList>
    </citation>
    <scope>NUCLEOTIDE SEQUENCE</scope>
    <source>
        <tissue evidence="2">Shoot tissue taken approximately 20 cm above the soil surface</tissue>
    </source>
</reference>
<sequence length="31" mass="3645">MNFPSQPSDHTCVSQMHPKITRSLSKFRKQQ</sequence>
<protein>
    <submittedName>
        <fullName evidence="2">Uncharacterized protein</fullName>
    </submittedName>
</protein>
<dbReference type="AlphaFoldDB" id="A0A0A9ENF9"/>
<evidence type="ECO:0000256" key="1">
    <source>
        <dbReference type="SAM" id="MobiDB-lite"/>
    </source>
</evidence>
<feature type="compositionally biased region" description="Polar residues" evidence="1">
    <location>
        <begin position="1"/>
        <end position="14"/>
    </location>
</feature>
<feature type="region of interest" description="Disordered" evidence="1">
    <location>
        <begin position="1"/>
        <end position="31"/>
    </location>
</feature>
<reference evidence="2" key="1">
    <citation type="submission" date="2014-09" db="EMBL/GenBank/DDBJ databases">
        <authorList>
            <person name="Magalhaes I.L.F."/>
            <person name="Oliveira U."/>
            <person name="Santos F.R."/>
            <person name="Vidigal T.H.D.A."/>
            <person name="Brescovit A.D."/>
            <person name="Santos A.J."/>
        </authorList>
    </citation>
    <scope>NUCLEOTIDE SEQUENCE</scope>
    <source>
        <tissue evidence="2">Shoot tissue taken approximately 20 cm above the soil surface</tissue>
    </source>
</reference>
<evidence type="ECO:0000313" key="2">
    <source>
        <dbReference type="EMBL" id="JAE02285.1"/>
    </source>
</evidence>
<name>A0A0A9ENF9_ARUDO</name>
<accession>A0A0A9ENF9</accession>
<organism evidence="2">
    <name type="scientific">Arundo donax</name>
    <name type="common">Giant reed</name>
    <name type="synonym">Donax arundinaceus</name>
    <dbReference type="NCBI Taxonomy" id="35708"/>
    <lineage>
        <taxon>Eukaryota</taxon>
        <taxon>Viridiplantae</taxon>
        <taxon>Streptophyta</taxon>
        <taxon>Embryophyta</taxon>
        <taxon>Tracheophyta</taxon>
        <taxon>Spermatophyta</taxon>
        <taxon>Magnoliopsida</taxon>
        <taxon>Liliopsida</taxon>
        <taxon>Poales</taxon>
        <taxon>Poaceae</taxon>
        <taxon>PACMAD clade</taxon>
        <taxon>Arundinoideae</taxon>
        <taxon>Arundineae</taxon>
        <taxon>Arundo</taxon>
    </lineage>
</organism>
<dbReference type="EMBL" id="GBRH01195611">
    <property type="protein sequence ID" value="JAE02285.1"/>
    <property type="molecule type" value="Transcribed_RNA"/>
</dbReference>